<name>A0ABR1RCA2_9PEZI</name>
<protein>
    <recommendedName>
        <fullName evidence="3">Anaphase-promoting complex subunit 1</fullName>
    </recommendedName>
</protein>
<sequence>MTSLVFTRTDGTLDRINVNFADLVTLSTATYSAWGYLGGLQPIRGLVGYIKNTTNRDPWKDMHLNPKYATRNSRFQVLTSMGRLSVEDENGDEAFGGTRLTQAIGLTLCALAHECDPTVAVDLFVKFMAKKFLELCDDIPELVEALYQLLLDKATLIINEGVTRGLPERFLAAADELPQPAKHWQFKPPKGDQQLINFELSLVGALLDWVTTYIARGHSDTHYTRSSLVLRTAAYLRTVGYNIGPTVVWEGEGEPPTPPSGVVLVMKGVMETDFMPTPNVRVPYSTSSIKFFYRLTTVGSMLVNALRVRVEVAPEAAQNTFDRVRGIIKERIQLRWTSVPHTVSRNNVPGIKAEFDYDDNPEPGDRFCSSLASMHFQLNSNLFQSCYDPIATEKALKTVKSHKDRELDNIYGEEDLKTLSRIRIITASIVICLAELMVADFEATIHLTRMHLSSSTWIYEACSMLDKGIQSGCDYHDAVAIVGAVHCGRQSIKLPGDPSSTLGFRYGGFAVLPAILANMRPEEEAIGLTCYDRFIANVPVFPDGSVHETTLKASSPDESTAELSPQQQRSAREFELLNLHKLPGISSAMRTVAVQSTATTNMRKTLHGLAPHVKQLVGCFQDRVVFLDHQYWLCTWEMELTYSKHKRHFFLPKDWVSPTALQMLGLNRKGVLLCPRNGEVAIVRSEFR</sequence>
<evidence type="ECO:0000313" key="1">
    <source>
        <dbReference type="EMBL" id="KAK8008247.1"/>
    </source>
</evidence>
<evidence type="ECO:0000313" key="2">
    <source>
        <dbReference type="Proteomes" id="UP001396898"/>
    </source>
</evidence>
<gene>
    <name evidence="1" type="ORF">PG991_010798</name>
</gene>
<comment type="caution">
    <text evidence="1">The sequence shown here is derived from an EMBL/GenBank/DDBJ whole genome shotgun (WGS) entry which is preliminary data.</text>
</comment>
<reference evidence="1 2" key="1">
    <citation type="submission" date="2023-01" db="EMBL/GenBank/DDBJ databases">
        <title>Analysis of 21 Apiospora genomes using comparative genomics revels a genus with tremendous synthesis potential of carbohydrate active enzymes and secondary metabolites.</title>
        <authorList>
            <person name="Sorensen T."/>
        </authorList>
    </citation>
    <scope>NUCLEOTIDE SEQUENCE [LARGE SCALE GENOMIC DNA]</scope>
    <source>
        <strain evidence="1 2">CBS 20057</strain>
    </source>
</reference>
<organism evidence="1 2">
    <name type="scientific">Apiospora marii</name>
    <dbReference type="NCBI Taxonomy" id="335849"/>
    <lineage>
        <taxon>Eukaryota</taxon>
        <taxon>Fungi</taxon>
        <taxon>Dikarya</taxon>
        <taxon>Ascomycota</taxon>
        <taxon>Pezizomycotina</taxon>
        <taxon>Sordariomycetes</taxon>
        <taxon>Xylariomycetidae</taxon>
        <taxon>Amphisphaeriales</taxon>
        <taxon>Apiosporaceae</taxon>
        <taxon>Apiospora</taxon>
    </lineage>
</organism>
<dbReference type="Proteomes" id="UP001396898">
    <property type="component" value="Unassembled WGS sequence"/>
</dbReference>
<evidence type="ECO:0008006" key="3">
    <source>
        <dbReference type="Google" id="ProtNLM"/>
    </source>
</evidence>
<keyword evidence="2" id="KW-1185">Reference proteome</keyword>
<accession>A0ABR1RCA2</accession>
<dbReference type="EMBL" id="JAQQWI010000016">
    <property type="protein sequence ID" value="KAK8008247.1"/>
    <property type="molecule type" value="Genomic_DNA"/>
</dbReference>
<proteinExistence type="predicted"/>